<evidence type="ECO:0000256" key="10">
    <source>
        <dbReference type="PIRSR" id="PIRSR000956-2"/>
    </source>
</evidence>
<evidence type="ECO:0000256" key="12">
    <source>
        <dbReference type="SAM" id="Coils"/>
    </source>
</evidence>
<feature type="active site" evidence="9">
    <location>
        <position position="344"/>
    </location>
</feature>
<evidence type="ECO:0000259" key="15">
    <source>
        <dbReference type="PROSITE" id="PS50008"/>
    </source>
</evidence>
<evidence type="ECO:0000256" key="13">
    <source>
        <dbReference type="SAM" id="MobiDB-lite"/>
    </source>
</evidence>
<comment type="function">
    <text evidence="8">The production of the second messenger molecules diacylglycerol (DAG) and inositol 1,4,5-trisphosphate (IP3) is mediated by activated phosphatidylinositol-specific phospholipase C enzymes.</text>
</comment>
<dbReference type="GO" id="GO:0046488">
    <property type="term" value="P:phosphatidylinositol metabolic process"/>
    <property type="evidence" value="ECO:0007669"/>
    <property type="project" value="TreeGrafter"/>
</dbReference>
<comment type="catalytic activity">
    <reaction evidence="1 8 11">
        <text>a 1,2-diacyl-sn-glycero-3-phospho-(1D-myo-inositol-4,5-bisphosphate) + H2O = 1D-myo-inositol 1,4,5-trisphosphate + a 1,2-diacyl-sn-glycerol + H(+)</text>
        <dbReference type="Rhea" id="RHEA:33179"/>
        <dbReference type="ChEBI" id="CHEBI:15377"/>
        <dbReference type="ChEBI" id="CHEBI:15378"/>
        <dbReference type="ChEBI" id="CHEBI:17815"/>
        <dbReference type="ChEBI" id="CHEBI:58456"/>
        <dbReference type="ChEBI" id="CHEBI:203600"/>
        <dbReference type="EC" id="3.1.4.11"/>
    </reaction>
</comment>
<feature type="compositionally biased region" description="Basic and acidic residues" evidence="13">
    <location>
        <begin position="1151"/>
        <end position="1182"/>
    </location>
</feature>
<dbReference type="CDD" id="cd00275">
    <property type="entry name" value="C2_PLC_like"/>
    <property type="match status" value="1"/>
</dbReference>
<feature type="coiled-coil region" evidence="12">
    <location>
        <begin position="1079"/>
        <end position="1106"/>
    </location>
</feature>
<keyword evidence="10" id="KW-0106">Calcium</keyword>
<feature type="region of interest" description="Disordered" evidence="13">
    <location>
        <begin position="554"/>
        <end position="594"/>
    </location>
</feature>
<dbReference type="PROSITE" id="PS50008">
    <property type="entry name" value="PIPLC_Y_DOMAIN"/>
    <property type="match status" value="1"/>
</dbReference>
<feature type="binding site" evidence="10">
    <location>
        <position position="345"/>
    </location>
    <ligand>
        <name>Ca(2+)</name>
        <dbReference type="ChEBI" id="CHEBI:29108"/>
    </ligand>
</feature>
<dbReference type="GO" id="GO:0004435">
    <property type="term" value="F:phosphatidylinositol-4,5-bisphosphate phospholipase C activity"/>
    <property type="evidence" value="ECO:0007669"/>
    <property type="project" value="UniProtKB-UniRule"/>
</dbReference>
<dbReference type="PRINTS" id="PR00390">
    <property type="entry name" value="PHPHLIPASEC"/>
</dbReference>
<dbReference type="Pfam" id="PF00387">
    <property type="entry name" value="PI-PLC-Y"/>
    <property type="match status" value="1"/>
</dbReference>
<feature type="compositionally biased region" description="Basic and acidic residues" evidence="13">
    <location>
        <begin position="983"/>
        <end position="995"/>
    </location>
</feature>
<feature type="region of interest" description="Disordered" evidence="13">
    <location>
        <begin position="506"/>
        <end position="535"/>
    </location>
</feature>
<accession>A0A2H4WAN2</accession>
<dbReference type="GO" id="GO:0016042">
    <property type="term" value="P:lipid catabolic process"/>
    <property type="evidence" value="ECO:0007669"/>
    <property type="project" value="UniProtKB-KW"/>
</dbReference>
<dbReference type="CDD" id="cd08591">
    <property type="entry name" value="PI-PLCc_beta"/>
    <property type="match status" value="1"/>
</dbReference>
<feature type="region of interest" description="Disordered" evidence="13">
    <location>
        <begin position="1151"/>
        <end position="1256"/>
    </location>
</feature>
<proteinExistence type="evidence at transcript level"/>
<keyword evidence="10" id="KW-0479">Metal-binding</keyword>
<dbReference type="SMART" id="SM00148">
    <property type="entry name" value="PLCXc"/>
    <property type="match status" value="1"/>
</dbReference>
<keyword evidence="5 8" id="KW-0442">Lipid degradation</keyword>
<dbReference type="InterPro" id="IPR053945">
    <property type="entry name" value="PLCB1-4-like_EFh"/>
</dbReference>
<feature type="active site" evidence="9">
    <location>
        <position position="389"/>
    </location>
</feature>
<evidence type="ECO:0000256" key="2">
    <source>
        <dbReference type="ARBA" id="ARBA00004496"/>
    </source>
</evidence>
<dbReference type="PANTHER" id="PTHR10336:SF149">
    <property type="entry name" value="1-PHOSPHATIDYLINOSITOL 4,5-BISPHOSPHATE PHOSPHODIESTERASE CLASSES I AND II"/>
    <property type="match status" value="1"/>
</dbReference>
<feature type="domain" description="C2" evidence="14">
    <location>
        <begin position="717"/>
        <end position="846"/>
    </location>
</feature>
<evidence type="ECO:0000256" key="4">
    <source>
        <dbReference type="ARBA" id="ARBA00022801"/>
    </source>
</evidence>
<feature type="compositionally biased region" description="Polar residues" evidence="13">
    <location>
        <begin position="506"/>
        <end position="515"/>
    </location>
</feature>
<comment type="subcellular location">
    <subcellularLocation>
        <location evidence="2">Cytoplasm</location>
    </subcellularLocation>
</comment>
<dbReference type="SUPFAM" id="SSF51695">
    <property type="entry name" value="PLC-like phosphodiesterases"/>
    <property type="match status" value="1"/>
</dbReference>
<comment type="cofactor">
    <cofactor evidence="10">
        <name>Ca(2+)</name>
        <dbReference type="ChEBI" id="CHEBI:29108"/>
    </cofactor>
    <text evidence="10">Binds 1 Ca(2+) ion per subunit.</text>
</comment>
<dbReference type="PROSITE" id="PS50004">
    <property type="entry name" value="C2"/>
    <property type="match status" value="1"/>
</dbReference>
<dbReference type="FunFam" id="2.60.40.150:FF:000008">
    <property type="entry name" value="1-phosphatidylinositol 4,5-bisphosphate phosphodiesterase"/>
    <property type="match status" value="1"/>
</dbReference>
<dbReference type="InterPro" id="IPR017946">
    <property type="entry name" value="PLC-like_Pdiesterase_TIM-brl"/>
</dbReference>
<dbReference type="SMART" id="SM00149">
    <property type="entry name" value="PLCYc"/>
    <property type="match status" value="1"/>
</dbReference>
<dbReference type="PROSITE" id="PS50007">
    <property type="entry name" value="PIPLC_X_DOMAIN"/>
    <property type="match status" value="1"/>
</dbReference>
<keyword evidence="6 8" id="KW-0443">Lipid metabolism</keyword>
<dbReference type="GO" id="GO:0051209">
    <property type="term" value="P:release of sequestered calcium ion into cytosol"/>
    <property type="evidence" value="ECO:0007669"/>
    <property type="project" value="TreeGrafter"/>
</dbReference>
<dbReference type="SUPFAM" id="SSF50729">
    <property type="entry name" value="PH domain-like"/>
    <property type="match status" value="1"/>
</dbReference>
<reference evidence="16" key="1">
    <citation type="journal article" date="2017" name="Biol. Bull.">
        <title>Opsin Expression in the Central Nervous System of the Mantis Shrimp Neogonodactylus oerstedii.</title>
        <authorList>
            <person name="Donohue M.W."/>
            <person name="Carleton K.L."/>
            <person name="Cronin T.W."/>
        </authorList>
    </citation>
    <scope>NUCLEOTIDE SEQUENCE</scope>
</reference>
<dbReference type="FunFam" id="1.10.238.10:FF:000005">
    <property type="entry name" value="Phosphoinositide phospholipase C"/>
    <property type="match status" value="1"/>
</dbReference>
<evidence type="ECO:0000256" key="3">
    <source>
        <dbReference type="ARBA" id="ARBA00022490"/>
    </source>
</evidence>
<evidence type="ECO:0000256" key="1">
    <source>
        <dbReference type="ARBA" id="ARBA00001195"/>
    </source>
</evidence>
<dbReference type="EC" id="3.1.4.11" evidence="8"/>
<dbReference type="Gene3D" id="2.30.29.240">
    <property type="match status" value="1"/>
</dbReference>
<feature type="compositionally biased region" description="Low complexity" evidence="13">
    <location>
        <begin position="924"/>
        <end position="935"/>
    </location>
</feature>
<dbReference type="InterPro" id="IPR001192">
    <property type="entry name" value="PI-PLC_fam"/>
</dbReference>
<dbReference type="Gene3D" id="1.20.1230.10">
    <property type="entry name" value="Phospholipase C beta, distal C-terminal domain"/>
    <property type="match status" value="1"/>
</dbReference>
<sequence>MAGAKPGVHVLQLKNIVVPPALCEGEKFVKWDEDNSQGTQVTLRVDPDGFFLYWTYWADQHETELMDMAHIRDARTNKYAKIPRDQKLREQVNIGQSDVPLEQKTLTVLYGPNFVDISTCNFVGHKPETVKLWADELLKMAYNLLAQNSSPFTFLRKAHTRLTLQTDKNGKIPVKNFIKLFARHADDKRRVEMALDQAGLPSGKNDSINRERLTWDTFLVFYNKLTTRIEVEKVFCQLTGQTFSQGKKMQRLMSVEQLVEFLNQHQRDPRLNEILYPYADAAKAKETIAMYEPNKENVAKNVLSCDGFLLYLLSDDNPVVSMEKLDLYEDMEEPLSHYFINSSHNTYLIGHQLTGRSSVEMYRQCLLSGCRCVELDFWNGRTEEPVIVHGYTLVPEISAKEVIEAIAESAFKTSEWPVVLSFENHCNPRQQAKIAQYCREFFGEHLLDSPIESHKLEPGAPLPPPSLMKRRIIIKNKKKHRAHHHKSQQQQPANPAQFHVALDNTSEPQHPTEMQGNGEIPRPPLEKEGSESYEEDMEVANAFPHLVARLIGEIPDGGGVEEDSSSSEDEDEGSVGSGDTGRPPPTDPGTASSEVEAGAEISALVNYVQPVHYHSFEISEKRNRSYEMSSFVETHALNLLKESPVEFVNYNKRQLSRVYPRGTRVDSSNFLPHQFWNAGCQLVALNYQSLDLPMQLNLGLFEYNNRSGYLLKPDFMRRPDRKFDPFAESTVDGIIAGTVSVKVISGQFLQERRAGCFAEVEMYGLPADTFRKRFKTKTVPNNCLNPVWDEEPFVFKKVVLPELACLRITACEDGSRSMLGHRVLPIVGLRPGYKHIVLRNEAGQPLNLATLFVHIKVGDYVPDGLSDFAEALANPIKYQSELEKRAQQLSVFQDDEENEEEEGTAPHTPVGKAFSDRGATIKESSGTKTSSGGDDSNTKEPTIRTRSNGEVTSTPGVTASESTPHGTRRQNSIPGKSHLSTRSSDEKTAGEKDSALESGTIEIVAESLEKLLGYKIVKEKKVELEKSLEKMKKKHEKERQNMAQLQEKKKSQLQKCHTKLVKKYSNKNMETGQMKRETDKDLTALLEEHESRLQKLEQNYRVTLQSTHLAQIEAERKLQEKYHETIYLALEKSLKTSQAAQLKALQSYHDRRVEDSKRRMEEQHREERKNLIKNTSDKEELNRKKREIGKALVAKGTNERQRLTDMYEEKRTDLEKQHEEVRKKFEEEKTRAKDEIESTFEEKKAKIEKESCGVAD</sequence>
<evidence type="ECO:0000256" key="5">
    <source>
        <dbReference type="ARBA" id="ARBA00022963"/>
    </source>
</evidence>
<dbReference type="InterPro" id="IPR001711">
    <property type="entry name" value="PLipase_C_Pinositol-sp_Y"/>
</dbReference>
<keyword evidence="12" id="KW-0175">Coiled coil</keyword>
<dbReference type="InterPro" id="IPR042531">
    <property type="entry name" value="PLC-beta_C_sf"/>
</dbReference>
<feature type="binding site" evidence="10">
    <location>
        <position position="374"/>
    </location>
    <ligand>
        <name>Ca(2+)</name>
        <dbReference type="ChEBI" id="CHEBI:29108"/>
    </ligand>
</feature>
<evidence type="ECO:0000259" key="14">
    <source>
        <dbReference type="PROSITE" id="PS50004"/>
    </source>
</evidence>
<dbReference type="Gene3D" id="2.60.40.150">
    <property type="entry name" value="C2 domain"/>
    <property type="match status" value="1"/>
</dbReference>
<dbReference type="CDD" id="cd13361">
    <property type="entry name" value="PH_PLC_beta"/>
    <property type="match status" value="1"/>
</dbReference>
<dbReference type="InterPro" id="IPR035892">
    <property type="entry name" value="C2_domain_sf"/>
</dbReference>
<dbReference type="InterPro" id="IPR037862">
    <property type="entry name" value="PLC-beta_PH"/>
</dbReference>
<dbReference type="PIRSF" id="PIRSF000956">
    <property type="entry name" value="PLC-beta"/>
    <property type="match status" value="1"/>
</dbReference>
<feature type="compositionally biased region" description="Basic and acidic residues" evidence="13">
    <location>
        <begin position="1197"/>
        <end position="1256"/>
    </location>
</feature>
<keyword evidence="4 8" id="KW-0378">Hydrolase</keyword>
<dbReference type="SUPFAM" id="SSF47473">
    <property type="entry name" value="EF-hand"/>
    <property type="match status" value="1"/>
</dbReference>
<evidence type="ECO:0000313" key="16">
    <source>
        <dbReference type="EMBL" id="AUC64089.1"/>
    </source>
</evidence>
<keyword evidence="7 8" id="KW-0807">Transducer</keyword>
<dbReference type="AlphaFoldDB" id="A0A2H4WAN2"/>
<evidence type="ECO:0000256" key="11">
    <source>
        <dbReference type="RuleBase" id="RU361133"/>
    </source>
</evidence>
<feature type="binding site" evidence="10">
    <location>
        <position position="376"/>
    </location>
    <ligand>
        <name>Ca(2+)</name>
        <dbReference type="ChEBI" id="CHEBI:29108"/>
    </ligand>
</feature>
<dbReference type="InterPro" id="IPR000909">
    <property type="entry name" value="PLipase_C_PInositol-sp_X_dom"/>
</dbReference>
<dbReference type="Pfam" id="PF00168">
    <property type="entry name" value="C2"/>
    <property type="match status" value="1"/>
</dbReference>
<evidence type="ECO:0000256" key="7">
    <source>
        <dbReference type="ARBA" id="ARBA00023224"/>
    </source>
</evidence>
<protein>
    <recommendedName>
        <fullName evidence="8">1-phosphatidylinositol 4,5-bisphosphate phosphodiesterase</fullName>
        <ecNumber evidence="8">3.1.4.11</ecNumber>
    </recommendedName>
</protein>
<feature type="region of interest" description="Disordered" evidence="13">
    <location>
        <begin position="892"/>
        <end position="995"/>
    </location>
</feature>
<evidence type="ECO:0000256" key="9">
    <source>
        <dbReference type="PIRSR" id="PIRSR000956-1"/>
    </source>
</evidence>
<organism evidence="16">
    <name type="scientific">Neogonodactylus oerstedii</name>
    <name type="common">Mantis shrimp</name>
    <name type="synonym">Gonodactylus oerstedii</name>
    <dbReference type="NCBI Taxonomy" id="85128"/>
    <lineage>
        <taxon>Eukaryota</taxon>
        <taxon>Metazoa</taxon>
        <taxon>Ecdysozoa</taxon>
        <taxon>Arthropoda</taxon>
        <taxon>Crustacea</taxon>
        <taxon>Multicrustacea</taxon>
        <taxon>Malacostraca</taxon>
        <taxon>Eumalacostraca</taxon>
        <taxon>Hoplocarida</taxon>
        <taxon>Stomatopoda</taxon>
        <taxon>Gonodactylidae</taxon>
        <taxon>Neogonodactylus</taxon>
    </lineage>
</organism>
<dbReference type="InterPro" id="IPR011992">
    <property type="entry name" value="EF-hand-dom_pair"/>
</dbReference>
<feature type="binding site" evidence="10">
    <location>
        <position position="423"/>
    </location>
    <ligand>
        <name>Ca(2+)</name>
        <dbReference type="ChEBI" id="CHEBI:29108"/>
    </ligand>
</feature>
<dbReference type="SMART" id="SM00239">
    <property type="entry name" value="C2"/>
    <property type="match status" value="1"/>
</dbReference>
<dbReference type="GO" id="GO:0005737">
    <property type="term" value="C:cytoplasm"/>
    <property type="evidence" value="ECO:0007669"/>
    <property type="project" value="UniProtKB-SubCell"/>
</dbReference>
<dbReference type="PANTHER" id="PTHR10336">
    <property type="entry name" value="PHOSPHOINOSITIDE-SPECIFIC PHOSPHOLIPASE C FAMILY PROTEIN"/>
    <property type="match status" value="1"/>
</dbReference>
<evidence type="ECO:0000256" key="8">
    <source>
        <dbReference type="PIRNR" id="PIRNR000956"/>
    </source>
</evidence>
<dbReference type="InterPro" id="IPR016280">
    <property type="entry name" value="PLC-beta"/>
</dbReference>
<dbReference type="GO" id="GO:0048015">
    <property type="term" value="P:phosphatidylinositol-mediated signaling"/>
    <property type="evidence" value="ECO:0007669"/>
    <property type="project" value="TreeGrafter"/>
</dbReference>
<feature type="coiled-coil region" evidence="12">
    <location>
        <begin position="1014"/>
        <end position="1055"/>
    </location>
</feature>
<dbReference type="Pfam" id="PF00388">
    <property type="entry name" value="PI-PLC-X"/>
    <property type="match status" value="1"/>
</dbReference>
<dbReference type="InterPro" id="IPR000008">
    <property type="entry name" value="C2_dom"/>
</dbReference>
<dbReference type="FunFam" id="3.20.20.190:FF:000084">
    <property type="match status" value="1"/>
</dbReference>
<feature type="domain" description="PI-PLC Y-box" evidence="15">
    <location>
        <begin position="601"/>
        <end position="717"/>
    </location>
</feature>
<evidence type="ECO:0000256" key="6">
    <source>
        <dbReference type="ARBA" id="ARBA00023098"/>
    </source>
</evidence>
<dbReference type="Gene3D" id="1.10.238.10">
    <property type="entry name" value="EF-hand"/>
    <property type="match status" value="1"/>
</dbReference>
<feature type="compositionally biased region" description="Polar residues" evidence="13">
    <location>
        <begin position="944"/>
        <end position="982"/>
    </location>
</feature>
<dbReference type="EMBL" id="MG020533">
    <property type="protein sequence ID" value="AUC64089.1"/>
    <property type="molecule type" value="mRNA"/>
</dbReference>
<dbReference type="Gene3D" id="3.20.20.190">
    <property type="entry name" value="Phosphatidylinositol (PI) phosphodiesterase"/>
    <property type="match status" value="1"/>
</dbReference>
<feature type="compositionally biased region" description="Acidic residues" evidence="13">
    <location>
        <begin position="559"/>
        <end position="573"/>
    </location>
</feature>
<dbReference type="Pfam" id="PF17787">
    <property type="entry name" value="PH_14"/>
    <property type="match status" value="1"/>
</dbReference>
<dbReference type="SUPFAM" id="SSF49562">
    <property type="entry name" value="C2 domain (Calcium/lipid-binding domain, CaLB)"/>
    <property type="match status" value="1"/>
</dbReference>
<feature type="compositionally biased region" description="Acidic residues" evidence="13">
    <location>
        <begin position="893"/>
        <end position="903"/>
    </location>
</feature>
<dbReference type="GO" id="GO:0007186">
    <property type="term" value="P:G protein-coupled receptor signaling pathway"/>
    <property type="evidence" value="ECO:0007669"/>
    <property type="project" value="TreeGrafter"/>
</dbReference>
<dbReference type="Pfam" id="PF22631">
    <property type="entry name" value="PLCB1-4-like_EFh"/>
    <property type="match status" value="1"/>
</dbReference>
<dbReference type="SUPFAM" id="SSF69989">
    <property type="entry name" value="C-terminal domain of PLC-beta"/>
    <property type="match status" value="1"/>
</dbReference>
<dbReference type="GO" id="GO:0005509">
    <property type="term" value="F:calcium ion binding"/>
    <property type="evidence" value="ECO:0007669"/>
    <property type="project" value="UniProtKB-UniRule"/>
</dbReference>
<name>A0A2H4WAN2_NEOOE</name>
<keyword evidence="3" id="KW-0963">Cytoplasm</keyword>